<organism evidence="5 6">
    <name type="scientific">Chelatococcus daeguensis</name>
    <dbReference type="NCBI Taxonomy" id="444444"/>
    <lineage>
        <taxon>Bacteria</taxon>
        <taxon>Pseudomonadati</taxon>
        <taxon>Pseudomonadota</taxon>
        <taxon>Alphaproteobacteria</taxon>
        <taxon>Hyphomicrobiales</taxon>
        <taxon>Chelatococcaceae</taxon>
        <taxon>Chelatococcus</taxon>
    </lineage>
</organism>
<dbReference type="RefSeq" id="WP_055460036.1">
    <property type="nucleotide sequence ID" value="NZ_CP018095.1"/>
</dbReference>
<feature type="chain" id="PRO_5042209130" evidence="3">
    <location>
        <begin position="21"/>
        <end position="310"/>
    </location>
</feature>
<dbReference type="Proteomes" id="UP000182703">
    <property type="component" value="Chromosome"/>
</dbReference>
<name>A0AAC9JP82_9HYPH</name>
<dbReference type="PANTHER" id="PTHR30036">
    <property type="entry name" value="D-XYLOSE-BINDING PERIPLASMIC PROTEIN"/>
    <property type="match status" value="1"/>
</dbReference>
<evidence type="ECO:0000256" key="2">
    <source>
        <dbReference type="ARBA" id="ARBA00007639"/>
    </source>
</evidence>
<dbReference type="PANTHER" id="PTHR30036:SF7">
    <property type="entry name" value="ABC TRANSPORTER PERIPLASMIC-BINDING PROTEIN YPHF"/>
    <property type="match status" value="1"/>
</dbReference>
<evidence type="ECO:0000313" key="6">
    <source>
        <dbReference type="Proteomes" id="UP000182703"/>
    </source>
</evidence>
<dbReference type="InterPro" id="IPR025997">
    <property type="entry name" value="SBP_2_dom"/>
</dbReference>
<evidence type="ECO:0000259" key="4">
    <source>
        <dbReference type="Pfam" id="PF13407"/>
    </source>
</evidence>
<sequence length="310" mass="33201">MRKMLLAAVALAALTLPATAQTYRFAVVPKAMNNPFFDLARDGCVKRAKELGNVECIYKGPVEHEPASQAQIIQDLIAQKVDGLAISVSDVAAATRSIKAAVDAGIPVITFDADAPGSARTAYIGTNNKDFGRALGEMLLQMRPEGGKFAMISGGPAAKNLAERVEGVREVLKGSKWEEISGSPLFCNDDIALAVQQMQDLKTANPDLAAIVPVGGWPMFAPEGFRSFASKYKKDLESGKFTLVVADTLKVQLELLKDGFANGLVGQRPFEMGEKSMDALLALKKGEKVEELIFTGLDRVTPANVGEMLK</sequence>
<gene>
    <name evidence="5" type="ORF">BOQ54_07465</name>
</gene>
<dbReference type="EMBL" id="CP018095">
    <property type="protein sequence ID" value="APF37183.1"/>
    <property type="molecule type" value="Genomic_DNA"/>
</dbReference>
<dbReference type="SUPFAM" id="SSF53822">
    <property type="entry name" value="Periplasmic binding protein-like I"/>
    <property type="match status" value="1"/>
</dbReference>
<dbReference type="KEGG" id="cdq:BOQ54_07465"/>
<dbReference type="CDD" id="cd06314">
    <property type="entry name" value="PBP1_tmGBP"/>
    <property type="match status" value="1"/>
</dbReference>
<comment type="subcellular location">
    <subcellularLocation>
        <location evidence="1">Periplasm</location>
    </subcellularLocation>
</comment>
<dbReference type="InterPro" id="IPR028082">
    <property type="entry name" value="Peripla_BP_I"/>
</dbReference>
<evidence type="ECO:0000256" key="1">
    <source>
        <dbReference type="ARBA" id="ARBA00004418"/>
    </source>
</evidence>
<dbReference type="InterPro" id="IPR050555">
    <property type="entry name" value="Bact_Solute-Bind_Prot2"/>
</dbReference>
<feature type="signal peptide" evidence="3">
    <location>
        <begin position="1"/>
        <end position="20"/>
    </location>
</feature>
<dbReference type="Gene3D" id="3.40.50.2300">
    <property type="match status" value="2"/>
</dbReference>
<dbReference type="Pfam" id="PF13407">
    <property type="entry name" value="Peripla_BP_4"/>
    <property type="match status" value="1"/>
</dbReference>
<keyword evidence="6" id="KW-1185">Reference proteome</keyword>
<feature type="domain" description="Periplasmic binding protein" evidence="4">
    <location>
        <begin position="25"/>
        <end position="288"/>
    </location>
</feature>
<dbReference type="GO" id="GO:0030288">
    <property type="term" value="C:outer membrane-bounded periplasmic space"/>
    <property type="evidence" value="ECO:0007669"/>
    <property type="project" value="TreeGrafter"/>
</dbReference>
<proteinExistence type="inferred from homology"/>
<evidence type="ECO:0000256" key="3">
    <source>
        <dbReference type="SAM" id="SignalP"/>
    </source>
</evidence>
<dbReference type="AlphaFoldDB" id="A0AAC9JP82"/>
<comment type="similarity">
    <text evidence="2">Belongs to the bacterial solute-binding protein 2 family.</text>
</comment>
<protein>
    <submittedName>
        <fullName evidence="5">Sugar ABC transporter substrate-binding protein</fullName>
    </submittedName>
</protein>
<keyword evidence="3" id="KW-0732">Signal</keyword>
<dbReference type="GO" id="GO:0030246">
    <property type="term" value="F:carbohydrate binding"/>
    <property type="evidence" value="ECO:0007669"/>
    <property type="project" value="TreeGrafter"/>
</dbReference>
<reference evidence="5 6" key="1">
    <citation type="submission" date="2016-11" db="EMBL/GenBank/DDBJ databases">
        <title>Complete genome sequence of the aerobically denitrifying bacterium Chelatococcus daeguensis TAD1.</title>
        <authorList>
            <person name="Yang Y."/>
            <person name="Huang S."/>
            <person name="Lin E."/>
        </authorList>
    </citation>
    <scope>NUCLEOTIDE SEQUENCE [LARGE SCALE GENOMIC DNA]</scope>
    <source>
        <strain evidence="5 6">TAD1</strain>
    </source>
</reference>
<accession>A0AAC9JP82</accession>
<evidence type="ECO:0000313" key="5">
    <source>
        <dbReference type="EMBL" id="APF37183.1"/>
    </source>
</evidence>